<dbReference type="PANTHER" id="PTHR39428:SF3">
    <property type="entry name" value="DEAZAFLAVIN-DEPENDENT NITROREDUCTASE"/>
    <property type="match status" value="1"/>
</dbReference>
<dbReference type="GO" id="GO:0070967">
    <property type="term" value="F:coenzyme F420 binding"/>
    <property type="evidence" value="ECO:0007669"/>
    <property type="project" value="TreeGrafter"/>
</dbReference>
<dbReference type="OrthoDB" id="8225825at2"/>
<proteinExistence type="inferred from homology"/>
<evidence type="ECO:0000313" key="4">
    <source>
        <dbReference type="Proteomes" id="UP000176101"/>
    </source>
</evidence>
<organism evidence="3 4">
    <name type="scientific">Streptomyces oceani</name>
    <dbReference type="NCBI Taxonomy" id="1075402"/>
    <lineage>
        <taxon>Bacteria</taxon>
        <taxon>Bacillati</taxon>
        <taxon>Actinomycetota</taxon>
        <taxon>Actinomycetes</taxon>
        <taxon>Kitasatosporales</taxon>
        <taxon>Streptomycetaceae</taxon>
        <taxon>Streptomyces</taxon>
    </lineage>
</organism>
<gene>
    <name evidence="3" type="ORF">AN216_21335</name>
</gene>
<dbReference type="RefSeq" id="WP_070198361.1">
    <property type="nucleotide sequence ID" value="NZ_LJGU01000145.1"/>
</dbReference>
<dbReference type="InterPro" id="IPR004378">
    <property type="entry name" value="F420H2_quin_Rdtase"/>
</dbReference>
<sequence>MSDEAVEFLPTDWVREQTQKILETGTTEGVKVLGSPIVLLTLRGAKSGKLRYTPLMRVEHEGTYAVVASKGGAPEHPAWYHNIKAHPEFPLQDGTVTKDYVAREVTGTERATWWERAVAAYPSYAEYQEKTDRQIPVFVLEPK</sequence>
<name>A0A1E7JXB0_9ACTN</name>
<comment type="catalytic activity">
    <reaction evidence="2">
        <text>oxidized coenzyme F420-(gamma-L-Glu)(n) + a quinol + H(+) = reduced coenzyme F420-(gamma-L-Glu)(n) + a quinone</text>
        <dbReference type="Rhea" id="RHEA:39663"/>
        <dbReference type="Rhea" id="RHEA-COMP:12939"/>
        <dbReference type="Rhea" id="RHEA-COMP:14378"/>
        <dbReference type="ChEBI" id="CHEBI:15378"/>
        <dbReference type="ChEBI" id="CHEBI:24646"/>
        <dbReference type="ChEBI" id="CHEBI:132124"/>
        <dbReference type="ChEBI" id="CHEBI:133980"/>
        <dbReference type="ChEBI" id="CHEBI:139511"/>
    </reaction>
</comment>
<dbReference type="PATRIC" id="fig|1075402.3.peg.452"/>
<dbReference type="InterPro" id="IPR012349">
    <property type="entry name" value="Split_barrel_FMN-bd"/>
</dbReference>
<evidence type="ECO:0000256" key="2">
    <source>
        <dbReference type="ARBA" id="ARBA00049106"/>
    </source>
</evidence>
<dbReference type="PANTHER" id="PTHR39428">
    <property type="entry name" value="F420H(2)-DEPENDENT QUINONE REDUCTASE RV1261C"/>
    <property type="match status" value="1"/>
</dbReference>
<dbReference type="Gene3D" id="2.30.110.10">
    <property type="entry name" value="Electron Transport, Fmn-binding Protein, Chain A"/>
    <property type="match status" value="1"/>
</dbReference>
<keyword evidence="4" id="KW-1185">Reference proteome</keyword>
<dbReference type="Pfam" id="PF04075">
    <property type="entry name" value="F420H2_quin_red"/>
    <property type="match status" value="1"/>
</dbReference>
<dbReference type="AlphaFoldDB" id="A0A1E7JXB0"/>
<protein>
    <submittedName>
        <fullName evidence="3">Nitroreductase</fullName>
    </submittedName>
</protein>
<dbReference type="STRING" id="1075402.AN216_21335"/>
<dbReference type="EMBL" id="LJGU01000145">
    <property type="protein sequence ID" value="OEU96286.1"/>
    <property type="molecule type" value="Genomic_DNA"/>
</dbReference>
<dbReference type="NCBIfam" id="TIGR00026">
    <property type="entry name" value="hi_GC_TIGR00026"/>
    <property type="match status" value="1"/>
</dbReference>
<evidence type="ECO:0000313" key="3">
    <source>
        <dbReference type="EMBL" id="OEU96286.1"/>
    </source>
</evidence>
<comment type="similarity">
    <text evidence="1">Belongs to the F420H(2)-dependent quinone reductase family.</text>
</comment>
<dbReference type="Proteomes" id="UP000176101">
    <property type="component" value="Unassembled WGS sequence"/>
</dbReference>
<dbReference type="GO" id="GO:0016491">
    <property type="term" value="F:oxidoreductase activity"/>
    <property type="evidence" value="ECO:0007669"/>
    <property type="project" value="InterPro"/>
</dbReference>
<reference evidence="3 4" key="1">
    <citation type="journal article" date="2016" name="Front. Microbiol.">
        <title>Comparative Genomics Analysis of Streptomyces Species Reveals Their Adaptation to the Marine Environment and Their Diversity at the Genomic Level.</title>
        <authorList>
            <person name="Tian X."/>
            <person name="Zhang Z."/>
            <person name="Yang T."/>
            <person name="Chen M."/>
            <person name="Li J."/>
            <person name="Chen F."/>
            <person name="Yang J."/>
            <person name="Li W."/>
            <person name="Zhang B."/>
            <person name="Zhang Z."/>
            <person name="Wu J."/>
            <person name="Zhang C."/>
            <person name="Long L."/>
            <person name="Xiao J."/>
        </authorList>
    </citation>
    <scope>NUCLEOTIDE SEQUENCE [LARGE SCALE GENOMIC DNA]</scope>
    <source>
        <strain evidence="3 4">SCSIO 02100</strain>
    </source>
</reference>
<accession>A0A1E7JXB0</accession>
<evidence type="ECO:0000256" key="1">
    <source>
        <dbReference type="ARBA" id="ARBA00008710"/>
    </source>
</evidence>
<comment type="caution">
    <text evidence="3">The sequence shown here is derived from an EMBL/GenBank/DDBJ whole genome shotgun (WGS) entry which is preliminary data.</text>
</comment>
<dbReference type="GO" id="GO:0005886">
    <property type="term" value="C:plasma membrane"/>
    <property type="evidence" value="ECO:0007669"/>
    <property type="project" value="TreeGrafter"/>
</dbReference>